<sequence>MNFLFRQQRTFKPHRNIPEGIYHQANFSSDF</sequence>
<gene>
    <name evidence="1" type="ORF">BYL167_LOCUS75192</name>
</gene>
<evidence type="ECO:0000313" key="2">
    <source>
        <dbReference type="Proteomes" id="UP000681967"/>
    </source>
</evidence>
<evidence type="ECO:0000313" key="1">
    <source>
        <dbReference type="EMBL" id="CAF5163190.1"/>
    </source>
</evidence>
<dbReference type="Proteomes" id="UP000681967">
    <property type="component" value="Unassembled WGS sequence"/>
</dbReference>
<comment type="caution">
    <text evidence="1">The sequence shown here is derived from an EMBL/GenBank/DDBJ whole genome shotgun (WGS) entry which is preliminary data.</text>
</comment>
<dbReference type="AlphaFoldDB" id="A0A8S3GNC7"/>
<organism evidence="1 2">
    <name type="scientific">Rotaria magnacalcarata</name>
    <dbReference type="NCBI Taxonomy" id="392030"/>
    <lineage>
        <taxon>Eukaryota</taxon>
        <taxon>Metazoa</taxon>
        <taxon>Spiralia</taxon>
        <taxon>Gnathifera</taxon>
        <taxon>Rotifera</taxon>
        <taxon>Eurotatoria</taxon>
        <taxon>Bdelloidea</taxon>
        <taxon>Philodinida</taxon>
        <taxon>Philodinidae</taxon>
        <taxon>Rotaria</taxon>
    </lineage>
</organism>
<reference evidence="1" key="1">
    <citation type="submission" date="2021-02" db="EMBL/GenBank/DDBJ databases">
        <authorList>
            <person name="Nowell W R."/>
        </authorList>
    </citation>
    <scope>NUCLEOTIDE SEQUENCE</scope>
</reference>
<proteinExistence type="predicted"/>
<protein>
    <submittedName>
        <fullName evidence="1">Uncharacterized protein</fullName>
    </submittedName>
</protein>
<name>A0A8S3GNC7_9BILA</name>
<accession>A0A8S3GNC7</accession>
<dbReference type="EMBL" id="CAJOBH010268834">
    <property type="protein sequence ID" value="CAF5163190.1"/>
    <property type="molecule type" value="Genomic_DNA"/>
</dbReference>
<feature type="non-terminal residue" evidence="1">
    <location>
        <position position="1"/>
    </location>
</feature>